<dbReference type="AlphaFoldDB" id="A0A2P2GMJ9"/>
<evidence type="ECO:0000313" key="1">
    <source>
        <dbReference type="EMBL" id="KKZ72045.1"/>
    </source>
</evidence>
<keyword evidence="2" id="KW-1185">Reference proteome</keyword>
<accession>A0A2P2GMJ9</accession>
<comment type="caution">
    <text evidence="1">The sequence shown here is derived from an EMBL/GenBank/DDBJ whole genome shotgun (WGS) entry which is preliminary data.</text>
</comment>
<protein>
    <submittedName>
        <fullName evidence="1">Uncharacterized protein</fullName>
    </submittedName>
</protein>
<reference evidence="1 2" key="1">
    <citation type="submission" date="2015-05" db="EMBL/GenBank/DDBJ databases">
        <title>Draft Genome assembly of Streptomyces showdoensis.</title>
        <authorList>
            <person name="Thapa K.K."/>
            <person name="Metsa-Ketela M."/>
        </authorList>
    </citation>
    <scope>NUCLEOTIDE SEQUENCE [LARGE SCALE GENOMIC DNA]</scope>
    <source>
        <strain evidence="1 2">ATCC 15227</strain>
    </source>
</reference>
<organism evidence="1 2">
    <name type="scientific">Streptomyces showdoensis</name>
    <dbReference type="NCBI Taxonomy" id="68268"/>
    <lineage>
        <taxon>Bacteria</taxon>
        <taxon>Bacillati</taxon>
        <taxon>Actinomycetota</taxon>
        <taxon>Actinomycetes</taxon>
        <taxon>Kitasatosporales</taxon>
        <taxon>Streptomycetaceae</taxon>
        <taxon>Streptomyces</taxon>
    </lineage>
</organism>
<name>A0A2P2GMJ9_STREW</name>
<proteinExistence type="predicted"/>
<dbReference type="Proteomes" id="UP000265325">
    <property type="component" value="Unassembled WGS sequence"/>
</dbReference>
<dbReference type="OrthoDB" id="4337669at2"/>
<sequence>MAAGAEYDELDPLLVAAIEDHFAAVDPISLLADALNGADPEAGVLAYEAFLGESVEGEL</sequence>
<dbReference type="EMBL" id="LAQS01000030">
    <property type="protein sequence ID" value="KKZ72045.1"/>
    <property type="molecule type" value="Genomic_DNA"/>
</dbReference>
<dbReference type="RefSeq" id="WP_046909207.1">
    <property type="nucleotide sequence ID" value="NZ_BAAAXG010000009.1"/>
</dbReference>
<evidence type="ECO:0000313" key="2">
    <source>
        <dbReference type="Proteomes" id="UP000265325"/>
    </source>
</evidence>
<gene>
    <name evidence="1" type="ORF">VO63_19845</name>
</gene>